<dbReference type="OrthoDB" id="9763230at2"/>
<dbReference type="PANTHER" id="PTHR43666:SF1">
    <property type="entry name" value="CONSERVED PROTEIN"/>
    <property type="match status" value="1"/>
</dbReference>
<reference evidence="5 6" key="1">
    <citation type="submission" date="2019-06" db="EMBL/GenBank/DDBJ databases">
        <title>Sequencing the genomes of 1000 actinobacteria strains.</title>
        <authorList>
            <person name="Klenk H.-P."/>
        </authorList>
    </citation>
    <scope>NUCLEOTIDE SEQUENCE [LARGE SCALE GENOMIC DNA]</scope>
    <source>
        <strain evidence="5 6">DSM 43866</strain>
    </source>
</reference>
<keyword evidence="6" id="KW-1185">Reference proteome</keyword>
<dbReference type="Gene3D" id="3.30.2290.10">
    <property type="entry name" value="PmbA/TldD superfamily"/>
    <property type="match status" value="1"/>
</dbReference>
<dbReference type="GO" id="GO:0006508">
    <property type="term" value="P:proteolysis"/>
    <property type="evidence" value="ECO:0007669"/>
    <property type="project" value="UniProtKB-KW"/>
</dbReference>
<comment type="caution">
    <text evidence="5">The sequence shown here is derived from an EMBL/GenBank/DDBJ whole genome shotgun (WGS) entry which is preliminary data.</text>
</comment>
<feature type="domain" description="Metalloprotease TldD/E N-terminal" evidence="3">
    <location>
        <begin position="37"/>
        <end position="89"/>
    </location>
</feature>
<evidence type="ECO:0000256" key="2">
    <source>
        <dbReference type="SAM" id="MobiDB-lite"/>
    </source>
</evidence>
<dbReference type="Pfam" id="PF01523">
    <property type="entry name" value="PmbA_TldD_1st"/>
    <property type="match status" value="1"/>
</dbReference>
<protein>
    <submittedName>
        <fullName evidence="5">Putative Zn-dependent protease</fullName>
    </submittedName>
</protein>
<dbReference type="SUPFAM" id="SSF111283">
    <property type="entry name" value="Putative modulator of DNA gyrase, PmbA/TldD"/>
    <property type="match status" value="1"/>
</dbReference>
<sequence>MSAELQIAAKVVELVRALAGRSAEAEVTVRHHALALTRFANSAIHQNVAEASTGVRLRLHLDGRTAAGSTTLTGADGLRSLVERTIAAARVTPPDPAWAGLTRPAPLHVSANHPGSGEQSGLAFGFDEATARATPAERAERVRAFVDAAGGLETAGYCRTAYISAAFANTAGQAVTGRTAEAAMDGIARAGGADGVARLATSRLAGLDGAVLGARAAAKARAGAEPVELPPGRYEVVLEPTAVADLLHNFAVFGFNGKAYAQKQSFAELGTAQFDPSVTIVDEPLGSRGEPAAGLPFDDEGTPRRSLVLVREGVTRAVTHDRTSAAQVGAESTGHAAPGSRSWGPCPAHLRLEAAPLAAGGSDGGPPMIEASARPLVARMRRGLLVTDLWYTRVLDPKTLVVTGLTRNGVWLVEDGEVTGPVGNLRFTQSYPQALGPGRVLGIGGESVLLPDSWADSRYAAPALHLASWNITGNASG</sequence>
<evidence type="ECO:0000256" key="1">
    <source>
        <dbReference type="ARBA" id="ARBA00005836"/>
    </source>
</evidence>
<feature type="region of interest" description="Disordered" evidence="2">
    <location>
        <begin position="320"/>
        <end position="345"/>
    </location>
</feature>
<dbReference type="InterPro" id="IPR035068">
    <property type="entry name" value="TldD/PmbA_N"/>
</dbReference>
<accession>A0A561WPE4</accession>
<keyword evidence="5" id="KW-0378">Hydrolase</keyword>
<organism evidence="5 6">
    <name type="scientific">Actinoplanes teichomyceticus</name>
    <dbReference type="NCBI Taxonomy" id="1867"/>
    <lineage>
        <taxon>Bacteria</taxon>
        <taxon>Bacillati</taxon>
        <taxon>Actinomycetota</taxon>
        <taxon>Actinomycetes</taxon>
        <taxon>Micromonosporales</taxon>
        <taxon>Micromonosporaceae</taxon>
        <taxon>Actinoplanes</taxon>
    </lineage>
</organism>
<dbReference type="InterPro" id="IPR036059">
    <property type="entry name" value="TldD/PmbA_sf"/>
</dbReference>
<keyword evidence="5" id="KW-0645">Protease</keyword>
<dbReference type="GO" id="GO:0008237">
    <property type="term" value="F:metallopeptidase activity"/>
    <property type="evidence" value="ECO:0007669"/>
    <property type="project" value="InterPro"/>
</dbReference>
<name>A0A561WPE4_ACTTI</name>
<proteinExistence type="inferred from homology"/>
<dbReference type="Pfam" id="PF19289">
    <property type="entry name" value="PmbA_TldD_3rd"/>
    <property type="match status" value="1"/>
</dbReference>
<dbReference type="InterPro" id="IPR002510">
    <property type="entry name" value="Metalloprtase-TldD/E_N"/>
</dbReference>
<dbReference type="AlphaFoldDB" id="A0A561WPE4"/>
<dbReference type="PANTHER" id="PTHR43666">
    <property type="entry name" value="TLDD PROTEIN"/>
    <property type="match status" value="1"/>
</dbReference>
<gene>
    <name evidence="5" type="ORF">FHX34_101699</name>
</gene>
<comment type="similarity">
    <text evidence="1">Belongs to the peptidase U62 family.</text>
</comment>
<dbReference type="EMBL" id="VIWY01000001">
    <property type="protein sequence ID" value="TWG25727.1"/>
    <property type="molecule type" value="Genomic_DNA"/>
</dbReference>
<feature type="domain" description="Metalloprotease TldD/E C-terminal" evidence="4">
    <location>
        <begin position="231"/>
        <end position="472"/>
    </location>
</feature>
<evidence type="ECO:0000259" key="4">
    <source>
        <dbReference type="Pfam" id="PF19289"/>
    </source>
</evidence>
<dbReference type="Proteomes" id="UP000320239">
    <property type="component" value="Unassembled WGS sequence"/>
</dbReference>
<dbReference type="RefSeq" id="WP_122981202.1">
    <property type="nucleotide sequence ID" value="NZ_BOMX01000014.1"/>
</dbReference>
<evidence type="ECO:0000313" key="5">
    <source>
        <dbReference type="EMBL" id="TWG25727.1"/>
    </source>
</evidence>
<evidence type="ECO:0000259" key="3">
    <source>
        <dbReference type="Pfam" id="PF01523"/>
    </source>
</evidence>
<dbReference type="InterPro" id="IPR045569">
    <property type="entry name" value="Metalloprtase-TldD/E_C"/>
</dbReference>
<evidence type="ECO:0000313" key="6">
    <source>
        <dbReference type="Proteomes" id="UP000320239"/>
    </source>
</evidence>